<dbReference type="SUPFAM" id="SSF50978">
    <property type="entry name" value="WD40 repeat-like"/>
    <property type="match status" value="1"/>
</dbReference>
<sequence length="727" mass="82378">MVPNPTLGWERLQDVFYRKRTEYSMMWNDEVDLSEFIVTGAPYGGAIALVRDTSRPMSYRGPESRQKMILIYSNAGQFICNIPWDKGSIRGVGWSNNEQLLIVGEDGNVRLYHDFQGAFTQFSLGKEAEDHGVAECRFWGTGFVARLSNNRFVAISRYEEPRPRLLAEIATTAVELHGWNIAPPSYTLSRHVEVFLGVNNTLNVIDSMESQDKRLQEGPFTHVAVSSNGALLVLYTSYGKIYVISSDFSKKYSEYDTGTLDSPSQVMWCANDCVAVAWENEIRLVGPGGGALSFYYDSRIALIPEADGIRIISNEKCEFLSKVPDIVVDLFRIGSTAPSAILLDAVEQLEFKSPKADDNIQLIRSNLNEAVDACVKAASYEPEQYWQKRLLKAALLGKSVLELYSSDEFVEMCETLRVLNAVRYYDVGILITYEEFIRLTPERLIDRLISRQRYLLALRLSDYLQLPTDKIYIRWSCAKVKASPDDDNTICKTIVNKLKAVPGVSYEEIARTAYDEGRSKLATLLLNYEPRAGRQVPLLLDMEEDEIALIKAVESGDPDLIYYVLLHLKGKYSLAQFFRLVNDKPVASAVVEQLARNEGPELLKDFYYQDDRRADSALVIYREALLLDDVQDRMDKLKLGTKIYQDSKDPYPDAKAMEDHAKLYEHQVGYEKDYKTAFVGLTVAETIKKLIKIGQGSKASKMKGEFKVPDKMFIFLKEGTYPVPKKN</sequence>
<reference evidence="4 5" key="1">
    <citation type="journal article" date="2016" name="Proc. Natl. Acad. Sci. U.S.A.">
        <title>Comparative genomics of biotechnologically important yeasts.</title>
        <authorList>
            <person name="Riley R."/>
            <person name="Haridas S."/>
            <person name="Wolfe K.H."/>
            <person name="Lopes M.R."/>
            <person name="Hittinger C.T."/>
            <person name="Goeker M."/>
            <person name="Salamov A.A."/>
            <person name="Wisecaver J.H."/>
            <person name="Long T.M."/>
            <person name="Calvey C.H."/>
            <person name="Aerts A.L."/>
            <person name="Barry K.W."/>
            <person name="Choi C."/>
            <person name="Clum A."/>
            <person name="Coughlan A.Y."/>
            <person name="Deshpande S."/>
            <person name="Douglass A.P."/>
            <person name="Hanson S.J."/>
            <person name="Klenk H.-P."/>
            <person name="LaButti K.M."/>
            <person name="Lapidus A."/>
            <person name="Lindquist E.A."/>
            <person name="Lipzen A.M."/>
            <person name="Meier-Kolthoff J.P."/>
            <person name="Ohm R.A."/>
            <person name="Otillar R.P."/>
            <person name="Pangilinan J.L."/>
            <person name="Peng Y."/>
            <person name="Rokas A."/>
            <person name="Rosa C.A."/>
            <person name="Scheuner C."/>
            <person name="Sibirny A.A."/>
            <person name="Slot J.C."/>
            <person name="Stielow J.B."/>
            <person name="Sun H."/>
            <person name="Kurtzman C.P."/>
            <person name="Blackwell M."/>
            <person name="Grigoriev I.V."/>
            <person name="Jeffries T.W."/>
        </authorList>
    </citation>
    <scope>NUCLEOTIDE SEQUENCE [LARGE SCALE GENOMIC DNA]</scope>
    <source>
        <strain evidence="4 5">NRRL Y-11557</strain>
    </source>
</reference>
<evidence type="ECO:0000259" key="2">
    <source>
        <dbReference type="Pfam" id="PF04840"/>
    </source>
</evidence>
<dbReference type="PANTHER" id="PTHR12811">
    <property type="entry name" value="VACUOLAR PROTEIN SORTING VPS16"/>
    <property type="match status" value="1"/>
</dbReference>
<dbReference type="PANTHER" id="PTHR12811:SF0">
    <property type="entry name" value="VACUOLAR PROTEIN SORTING-ASSOCIATED PROTEIN 16 HOMOLOG"/>
    <property type="match status" value="1"/>
</dbReference>
<evidence type="ECO:0008006" key="6">
    <source>
        <dbReference type="Google" id="ProtNLM"/>
    </source>
</evidence>
<dbReference type="PIRSF" id="PIRSF007949">
    <property type="entry name" value="VPS16"/>
    <property type="match status" value="1"/>
</dbReference>
<organism evidence="4 5">
    <name type="scientific">Lipomyces starkeyi NRRL Y-11557</name>
    <dbReference type="NCBI Taxonomy" id="675824"/>
    <lineage>
        <taxon>Eukaryota</taxon>
        <taxon>Fungi</taxon>
        <taxon>Dikarya</taxon>
        <taxon>Ascomycota</taxon>
        <taxon>Saccharomycotina</taxon>
        <taxon>Lipomycetes</taxon>
        <taxon>Lipomycetales</taxon>
        <taxon>Lipomycetaceae</taxon>
        <taxon>Lipomyces</taxon>
    </lineage>
</organism>
<dbReference type="STRING" id="675824.A0A1E3Q7S8"/>
<dbReference type="InterPro" id="IPR036322">
    <property type="entry name" value="WD40_repeat_dom_sf"/>
</dbReference>
<gene>
    <name evidence="4" type="ORF">LIPSTDRAFT_2779</name>
</gene>
<dbReference type="InterPro" id="IPR038132">
    <property type="entry name" value="Vps16_C_sf"/>
</dbReference>
<dbReference type="GO" id="GO:0030897">
    <property type="term" value="C:HOPS complex"/>
    <property type="evidence" value="ECO:0007669"/>
    <property type="project" value="TreeGrafter"/>
</dbReference>
<feature type="domain" description="Vps16 N-terminal" evidence="3">
    <location>
        <begin position="5"/>
        <end position="410"/>
    </location>
</feature>
<dbReference type="GO" id="GO:0003779">
    <property type="term" value="F:actin binding"/>
    <property type="evidence" value="ECO:0007669"/>
    <property type="project" value="TreeGrafter"/>
</dbReference>
<dbReference type="InterPro" id="IPR016534">
    <property type="entry name" value="VPS16"/>
</dbReference>
<dbReference type="GO" id="GO:0042144">
    <property type="term" value="P:vacuole fusion, non-autophagic"/>
    <property type="evidence" value="ECO:0007669"/>
    <property type="project" value="TreeGrafter"/>
</dbReference>
<evidence type="ECO:0000259" key="3">
    <source>
        <dbReference type="Pfam" id="PF04841"/>
    </source>
</evidence>
<dbReference type="InterPro" id="IPR006926">
    <property type="entry name" value="Vps16_N"/>
</dbReference>
<dbReference type="GO" id="GO:0016197">
    <property type="term" value="P:endosomal transport"/>
    <property type="evidence" value="ECO:0007669"/>
    <property type="project" value="TreeGrafter"/>
</dbReference>
<accession>A0A1E3Q7S8</accession>
<dbReference type="Proteomes" id="UP000094385">
    <property type="component" value="Unassembled WGS sequence"/>
</dbReference>
<dbReference type="InterPro" id="IPR006925">
    <property type="entry name" value="Vps16_C"/>
</dbReference>
<dbReference type="Pfam" id="PF04840">
    <property type="entry name" value="Vps16_C"/>
    <property type="match status" value="1"/>
</dbReference>
<evidence type="ECO:0000256" key="1">
    <source>
        <dbReference type="ARBA" id="ARBA00009250"/>
    </source>
</evidence>
<dbReference type="AlphaFoldDB" id="A0A1E3Q7S8"/>
<dbReference type="OrthoDB" id="1792at2759"/>
<protein>
    <recommendedName>
        <fullName evidence="6">Vacuolar protein sorting-associated protein 16 homolog</fullName>
    </recommendedName>
</protein>
<dbReference type="Pfam" id="PF04841">
    <property type="entry name" value="Vps16_N"/>
    <property type="match status" value="1"/>
</dbReference>
<dbReference type="Gene3D" id="1.10.150.780">
    <property type="entry name" value="Vps16, C-terminal region"/>
    <property type="match status" value="1"/>
</dbReference>
<dbReference type="EMBL" id="KV454293">
    <property type="protein sequence ID" value="ODQ73554.1"/>
    <property type="molecule type" value="Genomic_DNA"/>
</dbReference>
<dbReference type="Gene3D" id="2.130.10.10">
    <property type="entry name" value="YVTN repeat-like/Quinoprotein amine dehydrogenase"/>
    <property type="match status" value="1"/>
</dbReference>
<dbReference type="GO" id="GO:0006886">
    <property type="term" value="P:intracellular protein transport"/>
    <property type="evidence" value="ECO:0007669"/>
    <property type="project" value="InterPro"/>
</dbReference>
<dbReference type="InterPro" id="IPR015943">
    <property type="entry name" value="WD40/YVTN_repeat-like_dom_sf"/>
</dbReference>
<name>A0A1E3Q7S8_LIPST</name>
<feature type="domain" description="Vps16 C-terminal" evidence="2">
    <location>
        <begin position="504"/>
        <end position="717"/>
    </location>
</feature>
<evidence type="ECO:0000313" key="5">
    <source>
        <dbReference type="Proteomes" id="UP000094385"/>
    </source>
</evidence>
<comment type="similarity">
    <text evidence="1">Belongs to the VPS16 family.</text>
</comment>
<keyword evidence="5" id="KW-1185">Reference proteome</keyword>
<proteinExistence type="inferred from homology"/>
<dbReference type="GO" id="GO:0005768">
    <property type="term" value="C:endosome"/>
    <property type="evidence" value="ECO:0007669"/>
    <property type="project" value="TreeGrafter"/>
</dbReference>
<evidence type="ECO:0000313" key="4">
    <source>
        <dbReference type="EMBL" id="ODQ73554.1"/>
    </source>
</evidence>